<dbReference type="GO" id="GO:0050661">
    <property type="term" value="F:NADP binding"/>
    <property type="evidence" value="ECO:0007669"/>
    <property type="project" value="TreeGrafter"/>
</dbReference>
<reference evidence="4 5" key="1">
    <citation type="submission" date="2018-08" db="EMBL/GenBank/DDBJ databases">
        <title>Isolation, diversity and antifungal activity of Actinobacteria from cow dung.</title>
        <authorList>
            <person name="Ling L."/>
        </authorList>
    </citation>
    <scope>NUCLEOTIDE SEQUENCE [LARGE SCALE GENOMIC DNA]</scope>
    <source>
        <strain evidence="4 5">NEAU-LLE</strain>
    </source>
</reference>
<dbReference type="Gene3D" id="3.40.50.720">
    <property type="entry name" value="NAD(P)-binding Rossmann-like Domain"/>
    <property type="match status" value="1"/>
</dbReference>
<evidence type="ECO:0000256" key="1">
    <source>
        <dbReference type="ARBA" id="ARBA00004871"/>
    </source>
</evidence>
<dbReference type="EMBL" id="QUAB01000041">
    <property type="protein sequence ID" value="REJ05463.1"/>
    <property type="molecule type" value="Genomic_DNA"/>
</dbReference>
<dbReference type="GO" id="GO:0004764">
    <property type="term" value="F:shikimate 3-dehydrogenase (NADP+) activity"/>
    <property type="evidence" value="ECO:0007669"/>
    <property type="project" value="InterPro"/>
</dbReference>
<comment type="pathway">
    <text evidence="1">Metabolic intermediate biosynthesis; chorismate biosynthesis; chorismate from D-erythrose 4-phosphate and phosphoenolpyruvate: step 4/7.</text>
</comment>
<name>A0A371NT37_9MICO</name>
<dbReference type="RefSeq" id="WP_116242086.1">
    <property type="nucleotide sequence ID" value="NZ_QUAB01000041.1"/>
</dbReference>
<dbReference type="InterPro" id="IPR013708">
    <property type="entry name" value="Shikimate_DH-bd_N"/>
</dbReference>
<keyword evidence="2" id="KW-0028">Amino-acid biosynthesis</keyword>
<dbReference type="PANTHER" id="PTHR21089">
    <property type="entry name" value="SHIKIMATE DEHYDROGENASE"/>
    <property type="match status" value="1"/>
</dbReference>
<dbReference type="Proteomes" id="UP000262172">
    <property type="component" value="Unassembled WGS sequence"/>
</dbReference>
<keyword evidence="5" id="KW-1185">Reference proteome</keyword>
<comment type="caution">
    <text evidence="4">The sequence shown here is derived from an EMBL/GenBank/DDBJ whole genome shotgun (WGS) entry which is preliminary data.</text>
</comment>
<proteinExistence type="predicted"/>
<dbReference type="GO" id="GO:0005829">
    <property type="term" value="C:cytosol"/>
    <property type="evidence" value="ECO:0007669"/>
    <property type="project" value="TreeGrafter"/>
</dbReference>
<dbReference type="Pfam" id="PF08501">
    <property type="entry name" value="Shikimate_dh_N"/>
    <property type="match status" value="1"/>
</dbReference>
<accession>A0A371NT37</accession>
<dbReference type="SUPFAM" id="SSF53223">
    <property type="entry name" value="Aminoacid dehydrogenase-like, N-terminal domain"/>
    <property type="match status" value="1"/>
</dbReference>
<dbReference type="OrthoDB" id="9776868at2"/>
<keyword evidence="2" id="KW-0057">Aromatic amino acid biosynthesis</keyword>
<dbReference type="GO" id="GO:0009423">
    <property type="term" value="P:chorismate biosynthetic process"/>
    <property type="evidence" value="ECO:0007669"/>
    <property type="project" value="TreeGrafter"/>
</dbReference>
<evidence type="ECO:0000256" key="2">
    <source>
        <dbReference type="ARBA" id="ARBA00023141"/>
    </source>
</evidence>
<protein>
    <submittedName>
        <fullName evidence="4">Shikimate dehydrogenase</fullName>
    </submittedName>
</protein>
<dbReference type="InterPro" id="IPR036291">
    <property type="entry name" value="NAD(P)-bd_dom_sf"/>
</dbReference>
<dbReference type="AlphaFoldDB" id="A0A371NT37"/>
<dbReference type="InterPro" id="IPR022893">
    <property type="entry name" value="Shikimate_DH_fam"/>
</dbReference>
<dbReference type="GO" id="GO:0019632">
    <property type="term" value="P:shikimate metabolic process"/>
    <property type="evidence" value="ECO:0007669"/>
    <property type="project" value="TreeGrafter"/>
</dbReference>
<organism evidence="4 5">
    <name type="scientific">Microbacterium bovistercoris</name>
    <dbReference type="NCBI Taxonomy" id="2293570"/>
    <lineage>
        <taxon>Bacteria</taxon>
        <taxon>Bacillati</taxon>
        <taxon>Actinomycetota</taxon>
        <taxon>Actinomycetes</taxon>
        <taxon>Micrococcales</taxon>
        <taxon>Microbacteriaceae</taxon>
        <taxon>Microbacterium</taxon>
    </lineage>
</organism>
<gene>
    <name evidence="4" type="ORF">DY023_09445</name>
</gene>
<evidence type="ECO:0000313" key="4">
    <source>
        <dbReference type="EMBL" id="REJ05463.1"/>
    </source>
</evidence>
<sequence>MPSRLAVWGDPIAHSRSPQLHAAAYRLLGLDWTYDRRQVDAAGFGEALRGLDDSWRGLSLTMPLKEQAFRAAEEHDRHAELTGAVNTLLLGRRLSGFNTDVGGLVDAFTEAGVTGIGSARILGAGATAASALVAAADLGAERIEIRARRPEAAVHLVGLGERVGVRTSVTAFTEPASAADLTVATLPSGTVLDDATADALAAHGGVLLDAAYAPWPSALAARWTGGTVLSGLEMLLHQAVRQIRIFRYGTQETLLPGEAALIEVMRSALS</sequence>
<dbReference type="SUPFAM" id="SSF51735">
    <property type="entry name" value="NAD(P)-binding Rossmann-fold domains"/>
    <property type="match status" value="1"/>
</dbReference>
<dbReference type="InterPro" id="IPR046346">
    <property type="entry name" value="Aminoacid_DH-like_N_sf"/>
</dbReference>
<dbReference type="Gene3D" id="3.40.50.10860">
    <property type="entry name" value="Leucine Dehydrogenase, chain A, domain 1"/>
    <property type="match status" value="1"/>
</dbReference>
<evidence type="ECO:0000313" key="5">
    <source>
        <dbReference type="Proteomes" id="UP000262172"/>
    </source>
</evidence>
<dbReference type="GO" id="GO:0009073">
    <property type="term" value="P:aromatic amino acid family biosynthetic process"/>
    <property type="evidence" value="ECO:0007669"/>
    <property type="project" value="UniProtKB-KW"/>
</dbReference>
<evidence type="ECO:0000259" key="3">
    <source>
        <dbReference type="Pfam" id="PF08501"/>
    </source>
</evidence>
<dbReference type="PANTHER" id="PTHR21089:SF1">
    <property type="entry name" value="BIFUNCTIONAL 3-DEHYDROQUINATE DEHYDRATASE_SHIKIMATE DEHYDROGENASE, CHLOROPLASTIC"/>
    <property type="match status" value="1"/>
</dbReference>
<feature type="domain" description="Shikimate dehydrogenase substrate binding N-terminal" evidence="3">
    <location>
        <begin position="7"/>
        <end position="88"/>
    </location>
</feature>